<keyword evidence="8 12" id="KW-1133">Transmembrane helix</keyword>
<evidence type="ECO:0000256" key="9">
    <source>
        <dbReference type="ARBA" id="ARBA00023012"/>
    </source>
</evidence>
<dbReference type="SMART" id="SM00388">
    <property type="entry name" value="HisKA"/>
    <property type="match status" value="1"/>
</dbReference>
<dbReference type="Gene3D" id="3.30.450.350">
    <property type="entry name" value="CHASE domain"/>
    <property type="match status" value="1"/>
</dbReference>
<accession>A0A839T2E4</accession>
<comment type="catalytic activity">
    <reaction evidence="1">
        <text>ATP + protein L-histidine = ADP + protein N-phospho-L-histidine.</text>
        <dbReference type="EC" id="2.7.13.3"/>
    </reaction>
</comment>
<feature type="modified residue" description="4-aspartylphosphate" evidence="11">
    <location>
        <position position="1017"/>
    </location>
</feature>
<evidence type="ECO:0000259" key="13">
    <source>
        <dbReference type="PROSITE" id="PS50109"/>
    </source>
</evidence>
<keyword evidence="9" id="KW-0902">Two-component regulatory system</keyword>
<proteinExistence type="predicted"/>
<dbReference type="InterPro" id="IPR042240">
    <property type="entry name" value="CHASE_sf"/>
</dbReference>
<evidence type="ECO:0000259" key="17">
    <source>
        <dbReference type="PROSITE" id="PS50839"/>
    </source>
</evidence>
<comment type="subcellular location">
    <subcellularLocation>
        <location evidence="2">Membrane</location>
    </subcellularLocation>
</comment>
<dbReference type="Gene3D" id="1.10.287.130">
    <property type="match status" value="1"/>
</dbReference>
<dbReference type="InterPro" id="IPR000014">
    <property type="entry name" value="PAS"/>
</dbReference>
<evidence type="ECO:0000256" key="8">
    <source>
        <dbReference type="ARBA" id="ARBA00022989"/>
    </source>
</evidence>
<feature type="domain" description="Response regulatory" evidence="14">
    <location>
        <begin position="968"/>
        <end position="1081"/>
    </location>
</feature>
<organism evidence="18 19">
    <name type="scientific">Azomonas macrocytogenes</name>
    <name type="common">Azotobacter macrocytogenes</name>
    <dbReference type="NCBI Taxonomy" id="69962"/>
    <lineage>
        <taxon>Bacteria</taxon>
        <taxon>Pseudomonadati</taxon>
        <taxon>Pseudomonadota</taxon>
        <taxon>Gammaproteobacteria</taxon>
        <taxon>Pseudomonadales</taxon>
        <taxon>Pseudomonadaceae</taxon>
        <taxon>Azomonas</taxon>
    </lineage>
</organism>
<dbReference type="CDD" id="cd00156">
    <property type="entry name" value="REC"/>
    <property type="match status" value="1"/>
</dbReference>
<feature type="domain" description="PAS" evidence="15">
    <location>
        <begin position="460"/>
        <end position="529"/>
    </location>
</feature>
<dbReference type="Pfam" id="PF03924">
    <property type="entry name" value="CHASE"/>
    <property type="match status" value="1"/>
</dbReference>
<dbReference type="Proteomes" id="UP000549250">
    <property type="component" value="Unassembled WGS sequence"/>
</dbReference>
<dbReference type="Gene3D" id="3.30.450.20">
    <property type="entry name" value="PAS domain"/>
    <property type="match status" value="2"/>
</dbReference>
<dbReference type="PRINTS" id="PR00344">
    <property type="entry name" value="BCTRLSENSOR"/>
</dbReference>
<dbReference type="GO" id="GO:0006355">
    <property type="term" value="P:regulation of DNA-templated transcription"/>
    <property type="evidence" value="ECO:0007669"/>
    <property type="project" value="InterPro"/>
</dbReference>
<evidence type="ECO:0000259" key="14">
    <source>
        <dbReference type="PROSITE" id="PS50110"/>
    </source>
</evidence>
<comment type="caution">
    <text evidence="18">The sequence shown here is derived from an EMBL/GenBank/DDBJ whole genome shotgun (WGS) entry which is preliminary data.</text>
</comment>
<evidence type="ECO:0000259" key="15">
    <source>
        <dbReference type="PROSITE" id="PS50112"/>
    </source>
</evidence>
<dbReference type="InterPro" id="IPR005467">
    <property type="entry name" value="His_kinase_dom"/>
</dbReference>
<dbReference type="InterPro" id="IPR001789">
    <property type="entry name" value="Sig_transdc_resp-reg_receiver"/>
</dbReference>
<dbReference type="CDD" id="cd00082">
    <property type="entry name" value="HisKA"/>
    <property type="match status" value="1"/>
</dbReference>
<dbReference type="CDD" id="cd16922">
    <property type="entry name" value="HATPase_EvgS-ArcB-TorS-like"/>
    <property type="match status" value="1"/>
</dbReference>
<evidence type="ECO:0000256" key="5">
    <source>
        <dbReference type="ARBA" id="ARBA00022679"/>
    </source>
</evidence>
<feature type="domain" description="PAS" evidence="15">
    <location>
        <begin position="353"/>
        <end position="406"/>
    </location>
</feature>
<keyword evidence="7" id="KW-0418">Kinase</keyword>
<keyword evidence="5" id="KW-0808">Transferase</keyword>
<evidence type="ECO:0000313" key="18">
    <source>
        <dbReference type="EMBL" id="MBB3103582.1"/>
    </source>
</evidence>
<dbReference type="EC" id="2.7.13.3" evidence="3"/>
<dbReference type="InterPro" id="IPR035965">
    <property type="entry name" value="PAS-like_dom_sf"/>
</dbReference>
<dbReference type="SUPFAM" id="SSF47384">
    <property type="entry name" value="Homodimeric domain of signal transducing histidine kinase"/>
    <property type="match status" value="1"/>
</dbReference>
<dbReference type="Gene3D" id="3.40.50.2300">
    <property type="match status" value="3"/>
</dbReference>
<evidence type="ECO:0000256" key="10">
    <source>
        <dbReference type="ARBA" id="ARBA00023136"/>
    </source>
</evidence>
<evidence type="ECO:0000256" key="6">
    <source>
        <dbReference type="ARBA" id="ARBA00022692"/>
    </source>
</evidence>
<dbReference type="Pfam" id="PF00989">
    <property type="entry name" value="PAS"/>
    <property type="match status" value="2"/>
</dbReference>
<feature type="domain" description="CHASE" evidence="17">
    <location>
        <begin position="135"/>
        <end position="245"/>
    </location>
</feature>
<evidence type="ECO:0000313" key="19">
    <source>
        <dbReference type="Proteomes" id="UP000549250"/>
    </source>
</evidence>
<sequence>MEDRPTLSIRKPWLPVLVTLTLTAGLGGWVGWQWQALEQRARQEQEGRFNFEVDYIEHRLRERMQAYEMVLRGLAGFIAARDKVSPEDWLKTTDQLQLQEIYPGIQAVSLALYARNEQLQALVNSISRERPDFHVYPEGKREEYVVVEYTHPQIWRNRKVLGFDLMSESVRHETIVYARDTGFPVVTGPLRLLQETDENAQRGVLLFLPIYKTSAPISSADERRKAFLGVLYGAFRLDDLMEGILKARKDLFRLQIVDFAEPAQPLLKERLDESIKASYRDVRHIHMYGRNWQLMVTSTPQYELIVANGSRAFSLFAGLASVLLFSMLVGGYLYVRERALASSQAMTLELREREARFRLLIEKLPVATLLCDEHGRIELANRSAATLLNVDIEQLLGNRLSYYLPDVLNGAHGIPVDTEILARQATGEPLPVTLNVTRFRRGDGLRYVLNLVDLRAFKRAEERFRDMVEGLPNAFVLSDCHGQIVTINRQTEMMFGYSRQELIGQPLGTLLPESTQRNHQELCLSFEKHPEPFRIGRNREVFGLHKDGRMLPLEVGLAPLRSGDELLVQSVLIDITHRKNAELRLRDQADQLATVNRYKSEFLANMSHELRTPLNSILILSDQLRDNRAGNLSEKQVHHADIIHRAGSDLLRLINDVLDLSRIEVGRLQLNLETLDIAGLLGEIEDSLQPLAEQKGLHLYTRIEPNTPARIVSDRGRLQQILRNLLSNALKFTEQGEVEVIARGVSDEPGGEAKRIQLAVRDTGIGIPTDEFKRIFLAFQQIDGSISRRYGGAGLGLAISQQLVEVLQGSLSVESSLGMGSTFTIELPLAVSSPEDEVEQFLASRGRYLLIVSEDLEYVRQAMEVGQIYGFDSMHCVNGQDAIEALQDKRFAAVLLDLQLSDMSGWQCYQQVRADEHHHDVPVVILANAPQAHDWHDGALRYLLKPVSRTDLQRLFVEWLRCEGNPERLLLVEAEPERAQRLRDHFERIGYSVTLTDRSEDARLAFAERHFKVLVIDFDLPEADGMDLLEALDRLRPLGKETKVIVYSRDSLPESELYRLQHYSGTSLARNDDVAQFDAILMPKIEAPLASLDAVGQPWLGRKVLLVDADVKNIFVMSGLLDEFGLQTTPATGFAEALLRFEESVHDLVLLAPINDGDIRDLIKTLREEHGCQVPILCLDPARREALIEAGADDGLAGPFERDSFAVLVQRWLGRITASETG</sequence>
<dbReference type="SMART" id="SM01079">
    <property type="entry name" value="CHASE"/>
    <property type="match status" value="1"/>
</dbReference>
<dbReference type="InterPro" id="IPR036097">
    <property type="entry name" value="HisK_dim/P_sf"/>
</dbReference>
<dbReference type="SUPFAM" id="SSF52172">
    <property type="entry name" value="CheY-like"/>
    <property type="match status" value="3"/>
</dbReference>
<dbReference type="Pfam" id="PF02518">
    <property type="entry name" value="HATPase_c"/>
    <property type="match status" value="1"/>
</dbReference>
<evidence type="ECO:0000256" key="12">
    <source>
        <dbReference type="SAM" id="Phobius"/>
    </source>
</evidence>
<feature type="domain" description="Response regulatory" evidence="14">
    <location>
        <begin position="848"/>
        <end position="960"/>
    </location>
</feature>
<protein>
    <recommendedName>
        <fullName evidence="3">histidine kinase</fullName>
        <ecNumber evidence="3">2.7.13.3</ecNumber>
    </recommendedName>
</protein>
<evidence type="ECO:0000256" key="2">
    <source>
        <dbReference type="ARBA" id="ARBA00004370"/>
    </source>
</evidence>
<keyword evidence="4 11" id="KW-0597">Phosphoprotein</keyword>
<dbReference type="SMART" id="SM00448">
    <property type="entry name" value="REC"/>
    <property type="match status" value="3"/>
</dbReference>
<dbReference type="PROSITE" id="PS50109">
    <property type="entry name" value="HIS_KIN"/>
    <property type="match status" value="1"/>
</dbReference>
<dbReference type="RefSeq" id="WP_183166512.1">
    <property type="nucleotide sequence ID" value="NZ_JACHXI010000008.1"/>
</dbReference>
<evidence type="ECO:0000256" key="7">
    <source>
        <dbReference type="ARBA" id="ARBA00022777"/>
    </source>
</evidence>
<dbReference type="Pfam" id="PF00072">
    <property type="entry name" value="Response_reg"/>
    <property type="match status" value="2"/>
</dbReference>
<evidence type="ECO:0000256" key="4">
    <source>
        <dbReference type="ARBA" id="ARBA00022553"/>
    </source>
</evidence>
<comment type="caution">
    <text evidence="11">Lacks conserved residue(s) required for the propagation of feature annotation.</text>
</comment>
<dbReference type="FunFam" id="3.30.565.10:FF:000010">
    <property type="entry name" value="Sensor histidine kinase RcsC"/>
    <property type="match status" value="1"/>
</dbReference>
<dbReference type="PANTHER" id="PTHR43047">
    <property type="entry name" value="TWO-COMPONENT HISTIDINE PROTEIN KINASE"/>
    <property type="match status" value="1"/>
</dbReference>
<feature type="domain" description="PAC" evidence="16">
    <location>
        <begin position="537"/>
        <end position="587"/>
    </location>
</feature>
<feature type="transmembrane region" description="Helical" evidence="12">
    <location>
        <begin position="312"/>
        <end position="335"/>
    </location>
</feature>
<feature type="domain" description="Response regulatory" evidence="14">
    <location>
        <begin position="1103"/>
        <end position="1213"/>
    </location>
</feature>
<evidence type="ECO:0000259" key="16">
    <source>
        <dbReference type="PROSITE" id="PS50113"/>
    </source>
</evidence>
<evidence type="ECO:0000256" key="1">
    <source>
        <dbReference type="ARBA" id="ARBA00000085"/>
    </source>
</evidence>
<feature type="modified residue" description="4-aspartylphosphate" evidence="11">
    <location>
        <position position="897"/>
    </location>
</feature>
<dbReference type="InterPro" id="IPR003594">
    <property type="entry name" value="HATPase_dom"/>
</dbReference>
<dbReference type="InterPro" id="IPR001610">
    <property type="entry name" value="PAC"/>
</dbReference>
<dbReference type="InterPro" id="IPR004358">
    <property type="entry name" value="Sig_transdc_His_kin-like_C"/>
</dbReference>
<dbReference type="InterPro" id="IPR013767">
    <property type="entry name" value="PAS_fold"/>
</dbReference>
<evidence type="ECO:0000256" key="11">
    <source>
        <dbReference type="PROSITE-ProRule" id="PRU00169"/>
    </source>
</evidence>
<dbReference type="NCBIfam" id="TIGR00229">
    <property type="entry name" value="sensory_box"/>
    <property type="match status" value="2"/>
</dbReference>
<gene>
    <name evidence="18" type="ORF">FHR87_001978</name>
</gene>
<dbReference type="SUPFAM" id="SSF55785">
    <property type="entry name" value="PYP-like sensor domain (PAS domain)"/>
    <property type="match status" value="2"/>
</dbReference>
<feature type="domain" description="Histidine kinase" evidence="13">
    <location>
        <begin position="605"/>
        <end position="831"/>
    </location>
</feature>
<dbReference type="AlphaFoldDB" id="A0A839T2E4"/>
<dbReference type="PROSITE" id="PS50113">
    <property type="entry name" value="PAC"/>
    <property type="match status" value="1"/>
</dbReference>
<dbReference type="PROSITE" id="PS50839">
    <property type="entry name" value="CHASE"/>
    <property type="match status" value="1"/>
</dbReference>
<dbReference type="SMART" id="SM00086">
    <property type="entry name" value="PAC"/>
    <property type="match status" value="2"/>
</dbReference>
<dbReference type="GO" id="GO:0000155">
    <property type="term" value="F:phosphorelay sensor kinase activity"/>
    <property type="evidence" value="ECO:0007669"/>
    <property type="project" value="InterPro"/>
</dbReference>
<keyword evidence="10 12" id="KW-0472">Membrane</keyword>
<reference evidence="18 19" key="1">
    <citation type="submission" date="2020-08" db="EMBL/GenBank/DDBJ databases">
        <title>Genomic Encyclopedia of Type Strains, Phase III (KMG-III): the genomes of soil and plant-associated and newly described type strains.</title>
        <authorList>
            <person name="Whitman W."/>
        </authorList>
    </citation>
    <scope>NUCLEOTIDE SEQUENCE [LARGE SCALE GENOMIC DNA]</scope>
    <source>
        <strain evidence="18 19">CECT 4462</strain>
    </source>
</reference>
<dbReference type="PROSITE" id="PS50110">
    <property type="entry name" value="RESPONSE_REGULATORY"/>
    <property type="match status" value="3"/>
</dbReference>
<dbReference type="Gene3D" id="3.30.565.10">
    <property type="entry name" value="Histidine kinase-like ATPase, C-terminal domain"/>
    <property type="match status" value="1"/>
</dbReference>
<dbReference type="SMART" id="SM00387">
    <property type="entry name" value="HATPase_c"/>
    <property type="match status" value="1"/>
</dbReference>
<dbReference type="InterPro" id="IPR011006">
    <property type="entry name" value="CheY-like_superfamily"/>
</dbReference>
<dbReference type="SUPFAM" id="SSF55874">
    <property type="entry name" value="ATPase domain of HSP90 chaperone/DNA topoisomerase II/histidine kinase"/>
    <property type="match status" value="1"/>
</dbReference>
<dbReference type="InterPro" id="IPR000700">
    <property type="entry name" value="PAS-assoc_C"/>
</dbReference>
<dbReference type="EMBL" id="JACHXI010000008">
    <property type="protein sequence ID" value="MBB3103582.1"/>
    <property type="molecule type" value="Genomic_DNA"/>
</dbReference>
<dbReference type="PROSITE" id="PS50112">
    <property type="entry name" value="PAS"/>
    <property type="match status" value="2"/>
</dbReference>
<keyword evidence="19" id="KW-1185">Reference proteome</keyword>
<keyword evidence="6 12" id="KW-0812">Transmembrane</keyword>
<feature type="transmembrane region" description="Helical" evidence="12">
    <location>
        <begin position="12"/>
        <end position="32"/>
    </location>
</feature>
<dbReference type="InterPro" id="IPR036890">
    <property type="entry name" value="HATPase_C_sf"/>
</dbReference>
<evidence type="ECO:0000256" key="3">
    <source>
        <dbReference type="ARBA" id="ARBA00012438"/>
    </source>
</evidence>
<dbReference type="InterPro" id="IPR003661">
    <property type="entry name" value="HisK_dim/P_dom"/>
</dbReference>
<dbReference type="CDD" id="cd00130">
    <property type="entry name" value="PAS"/>
    <property type="match status" value="2"/>
</dbReference>
<dbReference type="SMART" id="SM00091">
    <property type="entry name" value="PAS"/>
    <property type="match status" value="2"/>
</dbReference>
<name>A0A839T2E4_AZOMA</name>
<dbReference type="InterPro" id="IPR006189">
    <property type="entry name" value="CHASE_dom"/>
</dbReference>
<dbReference type="Pfam" id="PF00512">
    <property type="entry name" value="HisKA"/>
    <property type="match status" value="1"/>
</dbReference>
<dbReference type="GO" id="GO:0016020">
    <property type="term" value="C:membrane"/>
    <property type="evidence" value="ECO:0007669"/>
    <property type="project" value="UniProtKB-SubCell"/>
</dbReference>